<protein>
    <submittedName>
        <fullName evidence="2">Uncharacterized protein</fullName>
    </submittedName>
</protein>
<accession>D8PYZ6</accession>
<sequence length="262" mass="28604">MSSDYPDCFCHTEIIAPASPSATPLILRPIPAASGVARVPKFNRKRGSPYAVGRSKSDCSDSESDRQSSPQPAILRSTDTSVSPRAPRAIATGLALHDGVIVSRIAAVDQPGPAGTSGDKHESGSGSGETSSQKEPDISIIPTQLGARPDVIARPPGQASRPGRKGYTLETKLAWEKPVYKYIKKWVNTEVDQHLRVRPFSEQVHEVKAICQKAMRCKDMEFLKIYEDCWPIEELIRARLQVRKASHRNKAGNEAALRSLPS</sequence>
<feature type="compositionally biased region" description="Basic and acidic residues" evidence="1">
    <location>
        <begin position="55"/>
        <end position="66"/>
    </location>
</feature>
<dbReference type="OrthoDB" id="2686745at2759"/>
<dbReference type="Proteomes" id="UP000007431">
    <property type="component" value="Unassembled WGS sequence"/>
</dbReference>
<dbReference type="KEGG" id="scm:SCHCO_02492210"/>
<evidence type="ECO:0000256" key="1">
    <source>
        <dbReference type="SAM" id="MobiDB-lite"/>
    </source>
</evidence>
<name>D8PYZ6_SCHCM</name>
<evidence type="ECO:0000313" key="3">
    <source>
        <dbReference type="Proteomes" id="UP000007431"/>
    </source>
</evidence>
<gene>
    <name evidence="2" type="ORF">SCHCODRAFT_233199</name>
</gene>
<feature type="region of interest" description="Disordered" evidence="1">
    <location>
        <begin position="109"/>
        <end position="137"/>
    </location>
</feature>
<dbReference type="GeneID" id="9585291"/>
<evidence type="ECO:0000313" key="2">
    <source>
        <dbReference type="EMBL" id="EFI99341.1"/>
    </source>
</evidence>
<dbReference type="InParanoid" id="D8PYZ6"/>
<dbReference type="RefSeq" id="XP_003034244.1">
    <property type="nucleotide sequence ID" value="XM_003034198.1"/>
</dbReference>
<dbReference type="VEuPathDB" id="FungiDB:SCHCODRAFT_02492210"/>
<dbReference type="OMA" id="PQDAAFH"/>
<reference evidence="2 3" key="1">
    <citation type="journal article" date="2010" name="Nat. Biotechnol.">
        <title>Genome sequence of the model mushroom Schizophyllum commune.</title>
        <authorList>
            <person name="Ohm R.A."/>
            <person name="de Jong J.F."/>
            <person name="Lugones L.G."/>
            <person name="Aerts A."/>
            <person name="Kothe E."/>
            <person name="Stajich J.E."/>
            <person name="de Vries R.P."/>
            <person name="Record E."/>
            <person name="Levasseur A."/>
            <person name="Baker S.E."/>
            <person name="Bartholomew K.A."/>
            <person name="Coutinho P.M."/>
            <person name="Erdmann S."/>
            <person name="Fowler T.J."/>
            <person name="Gathman A.C."/>
            <person name="Lombard V."/>
            <person name="Henrissat B."/>
            <person name="Knabe N."/>
            <person name="Kuees U."/>
            <person name="Lilly W.W."/>
            <person name="Lindquist E."/>
            <person name="Lucas S."/>
            <person name="Magnuson J.K."/>
            <person name="Piumi F."/>
            <person name="Raudaskoski M."/>
            <person name="Salamov A."/>
            <person name="Schmutz J."/>
            <person name="Schwarze F.W.M.R."/>
            <person name="vanKuyk P.A."/>
            <person name="Horton J.S."/>
            <person name="Grigoriev I.V."/>
            <person name="Woesten H.A.B."/>
        </authorList>
    </citation>
    <scope>NUCLEOTIDE SEQUENCE [LARGE SCALE GENOMIC DNA]</scope>
    <source>
        <strain evidence="3">H4-8 / FGSC 9210</strain>
    </source>
</reference>
<dbReference type="AlphaFoldDB" id="D8PYZ6"/>
<proteinExistence type="predicted"/>
<dbReference type="EMBL" id="GL377304">
    <property type="protein sequence ID" value="EFI99341.1"/>
    <property type="molecule type" value="Genomic_DNA"/>
</dbReference>
<feature type="compositionally biased region" description="Polar residues" evidence="1">
    <location>
        <begin position="67"/>
        <end position="83"/>
    </location>
</feature>
<feature type="region of interest" description="Disordered" evidence="1">
    <location>
        <begin position="36"/>
        <end position="85"/>
    </location>
</feature>
<keyword evidence="3" id="KW-1185">Reference proteome</keyword>
<dbReference type="HOGENOM" id="CLU_1062287_0_0_1"/>
<organism evidence="3">
    <name type="scientific">Schizophyllum commune (strain H4-8 / FGSC 9210)</name>
    <name type="common">Split gill fungus</name>
    <dbReference type="NCBI Taxonomy" id="578458"/>
    <lineage>
        <taxon>Eukaryota</taxon>
        <taxon>Fungi</taxon>
        <taxon>Dikarya</taxon>
        <taxon>Basidiomycota</taxon>
        <taxon>Agaricomycotina</taxon>
        <taxon>Agaricomycetes</taxon>
        <taxon>Agaricomycetidae</taxon>
        <taxon>Agaricales</taxon>
        <taxon>Schizophyllaceae</taxon>
        <taxon>Schizophyllum</taxon>
    </lineage>
</organism>